<feature type="transmembrane region" description="Helical" evidence="7">
    <location>
        <begin position="210"/>
        <end position="230"/>
    </location>
</feature>
<feature type="transmembrane region" description="Helical" evidence="7">
    <location>
        <begin position="300"/>
        <end position="319"/>
    </location>
</feature>
<dbReference type="PANTHER" id="PTHR31585">
    <property type="entry name" value="FOLATE-BIOPTERIN TRANSPORTER 1, CHLOROPLASTIC"/>
    <property type="match status" value="1"/>
</dbReference>
<keyword evidence="3" id="KW-0813">Transport</keyword>
<dbReference type="CDD" id="cd17484">
    <property type="entry name" value="MFS_FBT"/>
    <property type="match status" value="1"/>
</dbReference>
<dbReference type="AlphaFoldDB" id="A0A200Q437"/>
<keyword evidence="9" id="KW-1185">Reference proteome</keyword>
<dbReference type="InterPro" id="IPR036259">
    <property type="entry name" value="MFS_trans_sf"/>
</dbReference>
<dbReference type="EMBL" id="MVGT01003153">
    <property type="protein sequence ID" value="OVA05233.1"/>
    <property type="molecule type" value="Genomic_DNA"/>
</dbReference>
<comment type="caution">
    <text evidence="8">The sequence shown here is derived from an EMBL/GenBank/DDBJ whole genome shotgun (WGS) entry which is preliminary data.</text>
</comment>
<dbReference type="InParanoid" id="A0A200Q437"/>
<dbReference type="InterPro" id="IPR004324">
    <property type="entry name" value="FBT"/>
</dbReference>
<dbReference type="NCBIfam" id="TIGR00788">
    <property type="entry name" value="fbt"/>
    <property type="match status" value="1"/>
</dbReference>
<evidence type="ECO:0000256" key="2">
    <source>
        <dbReference type="ARBA" id="ARBA00007015"/>
    </source>
</evidence>
<sequence length="494" mass="54874">MEEKESLSLDGKAHQEEKKTKKRLWEFILEPLDWFRMLAEEMHWRFIFGVVVIYGISQGLGGSLFRVSTDYYWKDIQKVQPSEAQIYSGVTSIPWIVKPLWGLLTDVVPIAGYRRRPYFILAGLLGAISTLLISLHTELHVAFALLSLTAASAGVAIADVTVDACAAENSINHPSLAADIQSLCAFCSSIGGLLGYSISGFLVHQIGPKGVFGVLSIPFSLVFLVGMVLNESHVPKFAYRQVYQKFLDASKATFTTLRCGDVWRPCLYMYLSFALSLNIHEGMFYWMTDKKAGPALSEENVGFILSFGSIGSLLGVLLYQKVLKDYPFRGVLFWSQLLYGVLGMLDLILVLRLNLKLGVPDKFFVVMDEGVSQMIGRLKRMPLLVISSKLCPCGIEGTFFALLMSIDNFGSLTSSWGGGLLLHVLNVTRIKFDNLWLAILIRNIIRVFPLALLFLVPRSDPSSSILPSEILKKEVGEVHEAENIELVSLVGSTR</sequence>
<organism evidence="8 9">
    <name type="scientific">Macleaya cordata</name>
    <name type="common">Five-seeded plume-poppy</name>
    <name type="synonym">Bocconia cordata</name>
    <dbReference type="NCBI Taxonomy" id="56857"/>
    <lineage>
        <taxon>Eukaryota</taxon>
        <taxon>Viridiplantae</taxon>
        <taxon>Streptophyta</taxon>
        <taxon>Embryophyta</taxon>
        <taxon>Tracheophyta</taxon>
        <taxon>Spermatophyta</taxon>
        <taxon>Magnoliopsida</taxon>
        <taxon>Ranunculales</taxon>
        <taxon>Papaveraceae</taxon>
        <taxon>Papaveroideae</taxon>
        <taxon>Macleaya</taxon>
    </lineage>
</organism>
<evidence type="ECO:0000313" key="8">
    <source>
        <dbReference type="EMBL" id="OVA05233.1"/>
    </source>
</evidence>
<feature type="transmembrane region" description="Helical" evidence="7">
    <location>
        <begin position="141"/>
        <end position="162"/>
    </location>
</feature>
<comment type="subcellular location">
    <subcellularLocation>
        <location evidence="1">Membrane</location>
        <topology evidence="1">Multi-pass membrane protein</topology>
    </subcellularLocation>
</comment>
<dbReference type="OMA" id="HLRNVLW"/>
<evidence type="ECO:0000256" key="7">
    <source>
        <dbReference type="SAM" id="Phobius"/>
    </source>
</evidence>
<comment type="similarity">
    <text evidence="2">Belongs to the major facilitator superfamily. Folate-biopterin transporter (TC 2.A.71) family.</text>
</comment>
<dbReference type="GO" id="GO:0016020">
    <property type="term" value="C:membrane"/>
    <property type="evidence" value="ECO:0007669"/>
    <property type="project" value="UniProtKB-SubCell"/>
</dbReference>
<evidence type="ECO:0000256" key="3">
    <source>
        <dbReference type="ARBA" id="ARBA00022448"/>
    </source>
</evidence>
<evidence type="ECO:0000256" key="1">
    <source>
        <dbReference type="ARBA" id="ARBA00004141"/>
    </source>
</evidence>
<feature type="transmembrane region" description="Helical" evidence="7">
    <location>
        <begin position="331"/>
        <end position="351"/>
    </location>
</feature>
<evidence type="ECO:0000313" key="9">
    <source>
        <dbReference type="Proteomes" id="UP000195402"/>
    </source>
</evidence>
<feature type="transmembrane region" description="Helical" evidence="7">
    <location>
        <begin position="117"/>
        <end position="135"/>
    </location>
</feature>
<feature type="transmembrane region" description="Helical" evidence="7">
    <location>
        <begin position="435"/>
        <end position="456"/>
    </location>
</feature>
<evidence type="ECO:0000256" key="4">
    <source>
        <dbReference type="ARBA" id="ARBA00022692"/>
    </source>
</evidence>
<dbReference type="Proteomes" id="UP000195402">
    <property type="component" value="Unassembled WGS sequence"/>
</dbReference>
<keyword evidence="5 7" id="KW-1133">Transmembrane helix</keyword>
<proteinExistence type="inferred from homology"/>
<keyword evidence="6 7" id="KW-0472">Membrane</keyword>
<evidence type="ECO:0000256" key="5">
    <source>
        <dbReference type="ARBA" id="ARBA00022989"/>
    </source>
</evidence>
<dbReference type="FunCoup" id="A0A200Q437">
    <property type="interactions" value="233"/>
</dbReference>
<dbReference type="Gene3D" id="1.20.1250.20">
    <property type="entry name" value="MFS general substrate transporter like domains"/>
    <property type="match status" value="1"/>
</dbReference>
<dbReference type="SUPFAM" id="SSF103473">
    <property type="entry name" value="MFS general substrate transporter"/>
    <property type="match status" value="1"/>
</dbReference>
<feature type="transmembrane region" description="Helical" evidence="7">
    <location>
        <begin position="46"/>
        <end position="65"/>
    </location>
</feature>
<dbReference type="PANTHER" id="PTHR31585:SF6">
    <property type="entry name" value="FOLATE-BIOPTERIN TRANSPORTER 2-RELATED"/>
    <property type="match status" value="1"/>
</dbReference>
<reference evidence="8 9" key="1">
    <citation type="journal article" date="2017" name="Mol. Plant">
        <title>The Genome of Medicinal Plant Macleaya cordata Provides New Insights into Benzylisoquinoline Alkaloids Metabolism.</title>
        <authorList>
            <person name="Liu X."/>
            <person name="Liu Y."/>
            <person name="Huang P."/>
            <person name="Ma Y."/>
            <person name="Qing Z."/>
            <person name="Tang Q."/>
            <person name="Cao H."/>
            <person name="Cheng P."/>
            <person name="Zheng Y."/>
            <person name="Yuan Z."/>
            <person name="Zhou Y."/>
            <person name="Liu J."/>
            <person name="Tang Z."/>
            <person name="Zhuo Y."/>
            <person name="Zhang Y."/>
            <person name="Yu L."/>
            <person name="Huang J."/>
            <person name="Yang P."/>
            <person name="Peng Q."/>
            <person name="Zhang J."/>
            <person name="Jiang W."/>
            <person name="Zhang Z."/>
            <person name="Lin K."/>
            <person name="Ro D.K."/>
            <person name="Chen X."/>
            <person name="Xiong X."/>
            <person name="Shang Y."/>
            <person name="Huang S."/>
            <person name="Zeng J."/>
        </authorList>
    </citation>
    <scope>NUCLEOTIDE SEQUENCE [LARGE SCALE GENOMIC DNA]</scope>
    <source>
        <strain evidence="9">cv. BLH2017</strain>
        <tissue evidence="8">Root</tissue>
    </source>
</reference>
<keyword evidence="4 7" id="KW-0812">Transmembrane</keyword>
<name>A0A200Q437_MACCD</name>
<dbReference type="Pfam" id="PF03092">
    <property type="entry name" value="BT1"/>
    <property type="match status" value="1"/>
</dbReference>
<dbReference type="InterPro" id="IPR039309">
    <property type="entry name" value="BT1"/>
</dbReference>
<evidence type="ECO:0000256" key="6">
    <source>
        <dbReference type="ARBA" id="ARBA00023136"/>
    </source>
</evidence>
<feature type="transmembrane region" description="Helical" evidence="7">
    <location>
        <begin position="183"/>
        <end position="204"/>
    </location>
</feature>
<protein>
    <submittedName>
        <fullName evidence="8">Biopterin transport-related protein BT1</fullName>
    </submittedName>
</protein>
<dbReference type="OrthoDB" id="754047at2759"/>
<gene>
    <name evidence="8" type="ORF">BVC80_7955g3</name>
</gene>
<accession>A0A200Q437</accession>
<feature type="transmembrane region" description="Helical" evidence="7">
    <location>
        <begin position="267"/>
        <end position="288"/>
    </location>
</feature>